<evidence type="ECO:0000313" key="3">
    <source>
        <dbReference type="Proteomes" id="UP000002640"/>
    </source>
</evidence>
<dbReference type="AlphaFoldDB" id="G5A7J7"/>
<sequence>MQLIQLLFVTMLVLLASSNAVDAASKCGVKTTVIVTNGAANNAPSKSTNSKLELTNLAANDEERGAGVNTGAAARATGAGAIPINGPSGGVEMVTVTTFNGNGVWQKMKRWLNGLFSTRTEPSRSTRRLRQ</sequence>
<reference evidence="2 3" key="1">
    <citation type="journal article" date="2006" name="Science">
        <title>Phytophthora genome sequences uncover evolutionary origins and mechanisms of pathogenesis.</title>
        <authorList>
            <person name="Tyler B.M."/>
            <person name="Tripathy S."/>
            <person name="Zhang X."/>
            <person name="Dehal P."/>
            <person name="Jiang R.H."/>
            <person name="Aerts A."/>
            <person name="Arredondo F.D."/>
            <person name="Baxter L."/>
            <person name="Bensasson D."/>
            <person name="Beynon J.L."/>
            <person name="Chapman J."/>
            <person name="Damasceno C.M."/>
            <person name="Dorrance A.E."/>
            <person name="Dou D."/>
            <person name="Dickerman A.W."/>
            <person name="Dubchak I.L."/>
            <person name="Garbelotto M."/>
            <person name="Gijzen M."/>
            <person name="Gordon S.G."/>
            <person name="Govers F."/>
            <person name="Grunwald N.J."/>
            <person name="Huang W."/>
            <person name="Ivors K.L."/>
            <person name="Jones R.W."/>
            <person name="Kamoun S."/>
            <person name="Krampis K."/>
            <person name="Lamour K.H."/>
            <person name="Lee M.K."/>
            <person name="McDonald W.H."/>
            <person name="Medina M."/>
            <person name="Meijer H.J."/>
            <person name="Nordberg E.K."/>
            <person name="Maclean D.J."/>
            <person name="Ospina-Giraldo M.D."/>
            <person name="Morris P.F."/>
            <person name="Phuntumart V."/>
            <person name="Putnam N.H."/>
            <person name="Rash S."/>
            <person name="Rose J.K."/>
            <person name="Sakihama Y."/>
            <person name="Salamov A.A."/>
            <person name="Savidor A."/>
            <person name="Scheuring C.F."/>
            <person name="Smith B.M."/>
            <person name="Sobral B.W."/>
            <person name="Terry A."/>
            <person name="Torto-Alalibo T.A."/>
            <person name="Win J."/>
            <person name="Xu Z."/>
            <person name="Zhang H."/>
            <person name="Grigoriev I.V."/>
            <person name="Rokhsar D.S."/>
            <person name="Boore J.L."/>
        </authorList>
    </citation>
    <scope>NUCLEOTIDE SEQUENCE [LARGE SCALE GENOMIC DNA]</scope>
    <source>
        <strain evidence="2 3">P6497</strain>
    </source>
</reference>
<evidence type="ECO:0008006" key="4">
    <source>
        <dbReference type="Google" id="ProtNLM"/>
    </source>
</evidence>
<name>G5A7J7_PHYSP</name>
<dbReference type="GeneID" id="20647794"/>
<dbReference type="Proteomes" id="UP000002640">
    <property type="component" value="Unassembled WGS sequence"/>
</dbReference>
<proteinExistence type="predicted"/>
<evidence type="ECO:0000256" key="1">
    <source>
        <dbReference type="SAM" id="SignalP"/>
    </source>
</evidence>
<dbReference type="KEGG" id="psoj:PHYSODRAFT_339772"/>
<keyword evidence="1" id="KW-0732">Signal</keyword>
<organism evidence="2 3">
    <name type="scientific">Phytophthora sojae (strain P6497)</name>
    <name type="common">Soybean stem and root rot agent</name>
    <name type="synonym">Phytophthora megasperma f. sp. glycines</name>
    <dbReference type="NCBI Taxonomy" id="1094619"/>
    <lineage>
        <taxon>Eukaryota</taxon>
        <taxon>Sar</taxon>
        <taxon>Stramenopiles</taxon>
        <taxon>Oomycota</taxon>
        <taxon>Peronosporomycetes</taxon>
        <taxon>Peronosporales</taxon>
        <taxon>Peronosporaceae</taxon>
        <taxon>Phytophthora</taxon>
    </lineage>
</organism>
<protein>
    <recommendedName>
        <fullName evidence="4">RxLR effector protein</fullName>
    </recommendedName>
</protein>
<dbReference type="OMA" id="HPEERIG"/>
<evidence type="ECO:0000313" key="2">
    <source>
        <dbReference type="EMBL" id="EGZ07873.1"/>
    </source>
</evidence>
<accession>G5A7J7</accession>
<feature type="signal peptide" evidence="1">
    <location>
        <begin position="1"/>
        <end position="23"/>
    </location>
</feature>
<dbReference type="EMBL" id="JH159161">
    <property type="protein sequence ID" value="EGZ07873.1"/>
    <property type="molecule type" value="Genomic_DNA"/>
</dbReference>
<dbReference type="RefSeq" id="XP_009536045.1">
    <property type="nucleotide sequence ID" value="XM_009537750.1"/>
</dbReference>
<feature type="chain" id="PRO_5003473033" description="RxLR effector protein" evidence="1">
    <location>
        <begin position="24"/>
        <end position="131"/>
    </location>
</feature>
<keyword evidence="3" id="KW-1185">Reference proteome</keyword>
<dbReference type="InParanoid" id="G5A7J7"/>
<gene>
    <name evidence="2" type="ORF">PHYSODRAFT_339772</name>
</gene>